<gene>
    <name evidence="2" type="ORF">IAQ69_13400</name>
</gene>
<dbReference type="Proteomes" id="UP000596079">
    <property type="component" value="Chromosome"/>
</dbReference>
<dbReference type="SUPFAM" id="SSF54523">
    <property type="entry name" value="Pili subunits"/>
    <property type="match status" value="1"/>
</dbReference>
<proteinExistence type="predicted"/>
<protein>
    <submittedName>
        <fullName evidence="2">Prepilin-type N-terminal cleavage/methylation domain-containing protein</fullName>
    </submittedName>
</protein>
<organism evidence="2 3">
    <name type="scientific">Acinetobacter variabilis</name>
    <dbReference type="NCBI Taxonomy" id="70346"/>
    <lineage>
        <taxon>Bacteria</taxon>
        <taxon>Pseudomonadati</taxon>
        <taxon>Pseudomonadota</taxon>
        <taxon>Gammaproteobacteria</taxon>
        <taxon>Moraxellales</taxon>
        <taxon>Moraxellaceae</taxon>
        <taxon>Acinetobacter</taxon>
    </lineage>
</organism>
<name>A0A7T8AQM2_9GAMM</name>
<feature type="transmembrane region" description="Helical" evidence="1">
    <location>
        <begin position="12"/>
        <end position="37"/>
    </location>
</feature>
<keyword evidence="1" id="KW-1133">Transmembrane helix</keyword>
<evidence type="ECO:0000256" key="1">
    <source>
        <dbReference type="SAM" id="Phobius"/>
    </source>
</evidence>
<dbReference type="EMBL" id="CP060811">
    <property type="protein sequence ID" value="QQN87819.1"/>
    <property type="molecule type" value="Genomic_DNA"/>
</dbReference>
<accession>A0A7T8AQM2</accession>
<reference evidence="2 3" key="1">
    <citation type="submission" date="2020-08" db="EMBL/GenBank/DDBJ databases">
        <title>Emergence of ISAba1-mediated novel tet(X) in Acinetobacter variabilis from a chicken farm.</title>
        <authorList>
            <person name="Peng K."/>
            <person name="Li R."/>
        </authorList>
    </citation>
    <scope>NUCLEOTIDE SEQUENCE [LARGE SCALE GENOMIC DNA]</scope>
    <source>
        <strain evidence="2 3">XM9F202-2</strain>
    </source>
</reference>
<evidence type="ECO:0000313" key="3">
    <source>
        <dbReference type="Proteomes" id="UP000596079"/>
    </source>
</evidence>
<evidence type="ECO:0000313" key="2">
    <source>
        <dbReference type="EMBL" id="QQN87819.1"/>
    </source>
</evidence>
<dbReference type="Gene3D" id="3.30.700.10">
    <property type="entry name" value="Glycoprotein, Type 4 Pilin"/>
    <property type="match status" value="1"/>
</dbReference>
<sequence>MELGKSVQKNKGFTLIELMVTIAVLGIIATIAAPSFIEIIRKNELNQETQHLIFLLQEARSDAIFTRSSKQIKIPTYGSDEKRFSEWSVTNDMSSLEFTAMGYLNSNTSICLTLTHKKNSHLSSSIRVEKNGAISKDTSNCLTN</sequence>
<dbReference type="InterPro" id="IPR045584">
    <property type="entry name" value="Pilin-like"/>
</dbReference>
<dbReference type="NCBIfam" id="TIGR02532">
    <property type="entry name" value="IV_pilin_GFxxxE"/>
    <property type="match status" value="1"/>
</dbReference>
<dbReference type="Pfam" id="PF07963">
    <property type="entry name" value="N_methyl"/>
    <property type="match status" value="1"/>
</dbReference>
<dbReference type="InterPro" id="IPR012902">
    <property type="entry name" value="N_methyl_site"/>
</dbReference>
<keyword evidence="1" id="KW-0812">Transmembrane</keyword>
<keyword evidence="1" id="KW-0472">Membrane</keyword>
<dbReference type="PROSITE" id="PS00409">
    <property type="entry name" value="PROKAR_NTER_METHYL"/>
    <property type="match status" value="1"/>
</dbReference>
<dbReference type="AlphaFoldDB" id="A0A7T8AQM2"/>